<feature type="non-terminal residue" evidence="3">
    <location>
        <position position="236"/>
    </location>
</feature>
<dbReference type="STRING" id="94827.A0A099ZFZ4"/>
<dbReference type="InterPro" id="IPR027267">
    <property type="entry name" value="AH/BAR_dom_sf"/>
</dbReference>
<dbReference type="GO" id="GO:0034452">
    <property type="term" value="F:dynactin binding"/>
    <property type="evidence" value="ECO:0007669"/>
    <property type="project" value="TreeGrafter"/>
</dbReference>
<dbReference type="InterPro" id="IPR015404">
    <property type="entry name" value="Vps5_C"/>
</dbReference>
<sequence length="236" mass="27454">RKLTGTALGWLRVSLALSLNKEELLLCSIAAHILFQEVEDFFEQEKTFLVNYYNRIKDACAKADKMTRSHKNVADDYIYTSACLNSLALEEPTVIKRYLLKVAELFEKLRKVESRVSSDEDLKLSELLRYYMLNIEAAKDLLYRRTRALVDYENSNKALDKARLKSKDVRLAEVHQQDCCQKFEKISESAKQELMSFKQKRIAAFRKNLIEMAELEIKHAKNNVSLLQSCIDLFKN</sequence>
<dbReference type="PANTHER" id="PTHR45850:SF5">
    <property type="entry name" value="SORTING NEXIN-5"/>
    <property type="match status" value="1"/>
</dbReference>
<evidence type="ECO:0000313" key="3">
    <source>
        <dbReference type="EMBL" id="KGL79750.1"/>
    </source>
</evidence>
<evidence type="ECO:0000256" key="1">
    <source>
        <dbReference type="SAM" id="SignalP"/>
    </source>
</evidence>
<keyword evidence="1" id="KW-0732">Signal</keyword>
<dbReference type="Proteomes" id="UP000053641">
    <property type="component" value="Unassembled WGS sequence"/>
</dbReference>
<dbReference type="GO" id="GO:0035091">
    <property type="term" value="F:phosphatidylinositol binding"/>
    <property type="evidence" value="ECO:0007669"/>
    <property type="project" value="TreeGrafter"/>
</dbReference>
<dbReference type="PANTHER" id="PTHR45850">
    <property type="entry name" value="SORTING NEXIN FAMILY MEMBER"/>
    <property type="match status" value="1"/>
</dbReference>
<dbReference type="Gene3D" id="1.20.1270.60">
    <property type="entry name" value="Arfaptin homology (AH) domain/BAR domain"/>
    <property type="match status" value="1"/>
</dbReference>
<dbReference type="GO" id="GO:0005829">
    <property type="term" value="C:cytosol"/>
    <property type="evidence" value="ECO:0007669"/>
    <property type="project" value="GOC"/>
</dbReference>
<accession>A0A099ZFZ4</accession>
<dbReference type="GO" id="GO:0006907">
    <property type="term" value="P:pinocytosis"/>
    <property type="evidence" value="ECO:0007669"/>
    <property type="project" value="TreeGrafter"/>
</dbReference>
<proteinExistence type="predicted"/>
<dbReference type="Pfam" id="PF09325">
    <property type="entry name" value="Vps5"/>
    <property type="match status" value="1"/>
</dbReference>
<feature type="chain" id="PRO_5001957834" evidence="1">
    <location>
        <begin position="19"/>
        <end position="236"/>
    </location>
</feature>
<feature type="non-terminal residue" evidence="3">
    <location>
        <position position="1"/>
    </location>
</feature>
<dbReference type="GO" id="GO:0042147">
    <property type="term" value="P:retrograde transport, endosome to Golgi"/>
    <property type="evidence" value="ECO:0007669"/>
    <property type="project" value="TreeGrafter"/>
</dbReference>
<dbReference type="GO" id="GO:0005768">
    <property type="term" value="C:endosome"/>
    <property type="evidence" value="ECO:0007669"/>
    <property type="project" value="TreeGrafter"/>
</dbReference>
<gene>
    <name evidence="3" type="ORF">N309_02394</name>
</gene>
<organism evidence="3 4">
    <name type="scientific">Tinamus guttatus</name>
    <name type="common">White-throated tinamou</name>
    <dbReference type="NCBI Taxonomy" id="94827"/>
    <lineage>
        <taxon>Eukaryota</taxon>
        <taxon>Metazoa</taxon>
        <taxon>Chordata</taxon>
        <taxon>Craniata</taxon>
        <taxon>Vertebrata</taxon>
        <taxon>Euteleostomi</taxon>
        <taxon>Archelosauria</taxon>
        <taxon>Archosauria</taxon>
        <taxon>Dinosauria</taxon>
        <taxon>Saurischia</taxon>
        <taxon>Theropoda</taxon>
        <taxon>Coelurosauria</taxon>
        <taxon>Aves</taxon>
        <taxon>Palaeognathae</taxon>
        <taxon>Tinamiformes</taxon>
        <taxon>Tinamidae</taxon>
        <taxon>Tinamus</taxon>
    </lineage>
</organism>
<dbReference type="FunFam" id="1.20.1270.60:FF:000008">
    <property type="entry name" value="Sorting nexin"/>
    <property type="match status" value="1"/>
</dbReference>
<evidence type="ECO:0000313" key="4">
    <source>
        <dbReference type="Proteomes" id="UP000053641"/>
    </source>
</evidence>
<name>A0A099ZFZ4_TINGU</name>
<feature type="signal peptide" evidence="1">
    <location>
        <begin position="1"/>
        <end position="18"/>
    </location>
</feature>
<evidence type="ECO:0000259" key="2">
    <source>
        <dbReference type="Pfam" id="PF09325"/>
    </source>
</evidence>
<dbReference type="EMBL" id="KL892419">
    <property type="protein sequence ID" value="KGL79750.1"/>
    <property type="molecule type" value="Genomic_DNA"/>
</dbReference>
<keyword evidence="4" id="KW-1185">Reference proteome</keyword>
<reference evidence="3 4" key="1">
    <citation type="submission" date="2014-06" db="EMBL/GenBank/DDBJ databases">
        <title>Genome evolution of avian class.</title>
        <authorList>
            <person name="Zhang G."/>
            <person name="Li C."/>
        </authorList>
    </citation>
    <scope>NUCLEOTIDE SEQUENCE [LARGE SCALE GENOMIC DNA]</scope>
    <source>
        <strain evidence="3">BGI_N309</strain>
    </source>
</reference>
<feature type="domain" description="Sorting nexin/Vps5-like C-terminal" evidence="2">
    <location>
        <begin position="34"/>
        <end position="226"/>
    </location>
</feature>
<protein>
    <submittedName>
        <fullName evidence="3">Sorting nexin-5</fullName>
    </submittedName>
</protein>
<dbReference type="AlphaFoldDB" id="A0A099ZFZ4"/>